<evidence type="ECO:0000256" key="4">
    <source>
        <dbReference type="ARBA" id="ARBA00023014"/>
    </source>
</evidence>
<evidence type="ECO:0000259" key="5">
    <source>
        <dbReference type="Pfam" id="PF04055"/>
    </source>
</evidence>
<dbReference type="CDD" id="cd01335">
    <property type="entry name" value="Radical_SAM"/>
    <property type="match status" value="1"/>
</dbReference>
<dbReference type="InterPro" id="IPR007197">
    <property type="entry name" value="rSAM"/>
</dbReference>
<dbReference type="SFLD" id="SFLDS00029">
    <property type="entry name" value="Radical_SAM"/>
    <property type="match status" value="1"/>
</dbReference>
<accession>A0A1D9P3D1</accession>
<organism evidence="6 7">
    <name type="scientific">Butyrivibrio hungatei</name>
    <dbReference type="NCBI Taxonomy" id="185008"/>
    <lineage>
        <taxon>Bacteria</taxon>
        <taxon>Bacillati</taxon>
        <taxon>Bacillota</taxon>
        <taxon>Clostridia</taxon>
        <taxon>Lachnospirales</taxon>
        <taxon>Lachnospiraceae</taxon>
        <taxon>Butyrivibrio</taxon>
    </lineage>
</organism>
<protein>
    <submittedName>
        <fullName evidence="6">Radical SAM domain-containing protein</fullName>
    </submittedName>
</protein>
<dbReference type="GO" id="GO:0051536">
    <property type="term" value="F:iron-sulfur cluster binding"/>
    <property type="evidence" value="ECO:0007669"/>
    <property type="project" value="UniProtKB-KW"/>
</dbReference>
<dbReference type="Proteomes" id="UP000179284">
    <property type="component" value="Chromosome I"/>
</dbReference>
<dbReference type="GO" id="GO:0046872">
    <property type="term" value="F:metal ion binding"/>
    <property type="evidence" value="ECO:0007669"/>
    <property type="project" value="UniProtKB-KW"/>
</dbReference>
<dbReference type="InterPro" id="IPR050377">
    <property type="entry name" value="Radical_SAM_PqqE_MftC-like"/>
</dbReference>
<keyword evidence="2" id="KW-0479">Metal-binding</keyword>
<dbReference type="KEGG" id="bhu:bhn_I1988"/>
<keyword evidence="1" id="KW-0949">S-adenosyl-L-methionine</keyword>
<dbReference type="PANTHER" id="PTHR11228">
    <property type="entry name" value="RADICAL SAM DOMAIN PROTEIN"/>
    <property type="match status" value="1"/>
</dbReference>
<evidence type="ECO:0000313" key="7">
    <source>
        <dbReference type="Proteomes" id="UP000179284"/>
    </source>
</evidence>
<name>A0A1D9P3D1_9FIRM</name>
<dbReference type="Pfam" id="PF04055">
    <property type="entry name" value="Radical_SAM"/>
    <property type="match status" value="1"/>
</dbReference>
<evidence type="ECO:0000256" key="1">
    <source>
        <dbReference type="ARBA" id="ARBA00022691"/>
    </source>
</evidence>
<evidence type="ECO:0000256" key="2">
    <source>
        <dbReference type="ARBA" id="ARBA00022723"/>
    </source>
</evidence>
<proteinExistence type="predicted"/>
<keyword evidence="3" id="KW-0408">Iron</keyword>
<dbReference type="InterPro" id="IPR058240">
    <property type="entry name" value="rSAM_sf"/>
</dbReference>
<keyword evidence="4" id="KW-0411">Iron-sulfur</keyword>
<sequence length="311" mass="36348">MVSIDSKGKTVRERLLKLIYFFAEKGKHSGLKRVALRARLFPIYQFFCKILYKIFGYLYLYHVELPVTQKCNLRCKHCVFMMPYFEAPVDFELDKTLKYMDRLFDSVDAIQIFRILGGEPFLYSNLKEVVQHAIDCPKVRTVEIVTNGTIIPKQDILETLQNPKLKIQISDYGELSRNRDSIKELCNQNGINCIVRGSDEKNWFDPGDLHFRGRSKKELKKQFKHCGEICRNLHDGKLYFCPRAAFGTKLGIPDVESDYVDFTKERSREEIRKDIYDLNQRNYLLACNYCDEGTEDYVPIPVAEQLPHKGN</sequence>
<reference evidence="7" key="1">
    <citation type="submission" date="2016-10" db="EMBL/GenBank/DDBJ databases">
        <title>The complete genome sequence of the rumen bacterium Butyrivibrio hungatei MB2003.</title>
        <authorList>
            <person name="Palevich N."/>
            <person name="Kelly W.J."/>
            <person name="Leahy S.C."/>
            <person name="Altermann E."/>
            <person name="Rakonjac J."/>
            <person name="Attwood G.T."/>
        </authorList>
    </citation>
    <scope>NUCLEOTIDE SEQUENCE [LARGE SCALE GENOMIC DNA]</scope>
    <source>
        <strain evidence="7">MB2003</strain>
    </source>
</reference>
<dbReference type="AlphaFoldDB" id="A0A1D9P3D1"/>
<dbReference type="InterPro" id="IPR013785">
    <property type="entry name" value="Aldolase_TIM"/>
</dbReference>
<evidence type="ECO:0000313" key="6">
    <source>
        <dbReference type="EMBL" id="AOZ97021.1"/>
    </source>
</evidence>
<feature type="domain" description="Radical SAM core" evidence="5">
    <location>
        <begin position="66"/>
        <end position="162"/>
    </location>
</feature>
<dbReference type="SFLD" id="SFLDG01067">
    <property type="entry name" value="SPASM/twitch_domain_containing"/>
    <property type="match status" value="1"/>
</dbReference>
<dbReference type="PANTHER" id="PTHR11228:SF7">
    <property type="entry name" value="PQQA PEPTIDE CYCLASE"/>
    <property type="match status" value="1"/>
</dbReference>
<dbReference type="GO" id="GO:0003824">
    <property type="term" value="F:catalytic activity"/>
    <property type="evidence" value="ECO:0007669"/>
    <property type="project" value="InterPro"/>
</dbReference>
<dbReference type="SUPFAM" id="SSF102114">
    <property type="entry name" value="Radical SAM enzymes"/>
    <property type="match status" value="1"/>
</dbReference>
<keyword evidence="7" id="KW-1185">Reference proteome</keyword>
<dbReference type="EMBL" id="CP017831">
    <property type="protein sequence ID" value="AOZ97021.1"/>
    <property type="molecule type" value="Genomic_DNA"/>
</dbReference>
<dbReference type="Gene3D" id="3.20.20.70">
    <property type="entry name" value="Aldolase class I"/>
    <property type="match status" value="1"/>
</dbReference>
<evidence type="ECO:0000256" key="3">
    <source>
        <dbReference type="ARBA" id="ARBA00023004"/>
    </source>
</evidence>
<gene>
    <name evidence="6" type="ORF">bhn_I1988</name>
</gene>